<organism evidence="17">
    <name type="scientific">Prochlorococcus marinus XMU1424</name>
    <dbReference type="NCBI Taxonomy" id="2774497"/>
    <lineage>
        <taxon>Bacteria</taxon>
        <taxon>Bacillati</taxon>
        <taxon>Cyanobacteriota</taxon>
        <taxon>Cyanophyceae</taxon>
        <taxon>Synechococcales</taxon>
        <taxon>Prochlorococcaceae</taxon>
        <taxon>Prochlorococcus</taxon>
    </lineage>
</organism>
<dbReference type="InterPro" id="IPR023346">
    <property type="entry name" value="Lysozyme-like_dom_sf"/>
</dbReference>
<gene>
    <name evidence="17" type="ORF">JJ833_08955</name>
</gene>
<keyword evidence="8" id="KW-0133">Cell shape</keyword>
<dbReference type="InterPro" id="IPR012338">
    <property type="entry name" value="Beta-lactam/transpept-like"/>
</dbReference>
<dbReference type="Pfam" id="PF00905">
    <property type="entry name" value="Transpeptidase"/>
    <property type="match status" value="1"/>
</dbReference>
<evidence type="ECO:0000256" key="1">
    <source>
        <dbReference type="ARBA" id="ARBA00007090"/>
    </source>
</evidence>
<evidence type="ECO:0000256" key="7">
    <source>
        <dbReference type="ARBA" id="ARBA00022801"/>
    </source>
</evidence>
<evidence type="ECO:0000256" key="5">
    <source>
        <dbReference type="ARBA" id="ARBA00022676"/>
    </source>
</evidence>
<dbReference type="Gene3D" id="1.10.3810.10">
    <property type="entry name" value="Biosynthetic peptidoglycan transglycosylase-like"/>
    <property type="match status" value="1"/>
</dbReference>
<dbReference type="Pfam" id="PF00912">
    <property type="entry name" value="Transgly"/>
    <property type="match status" value="1"/>
</dbReference>
<evidence type="ECO:0000259" key="15">
    <source>
        <dbReference type="Pfam" id="PF00905"/>
    </source>
</evidence>
<accession>A0A9D9C0J7</accession>
<dbReference type="EMBL" id="JAEPLE010000007">
    <property type="protein sequence ID" value="MBO6988978.1"/>
    <property type="molecule type" value="Genomic_DNA"/>
</dbReference>
<dbReference type="InterPro" id="IPR001264">
    <property type="entry name" value="Glyco_trans_51"/>
</dbReference>
<dbReference type="Gene3D" id="3.40.710.10">
    <property type="entry name" value="DD-peptidase/beta-lactamase superfamily"/>
    <property type="match status" value="1"/>
</dbReference>
<keyword evidence="5" id="KW-0328">Glycosyltransferase</keyword>
<dbReference type="FunFam" id="1.10.3810.10:FF:000001">
    <property type="entry name" value="Penicillin-binding protein 1A"/>
    <property type="match status" value="1"/>
</dbReference>
<dbReference type="InterPro" id="IPR036950">
    <property type="entry name" value="PBP_transglycosylase"/>
</dbReference>
<dbReference type="PANTHER" id="PTHR32282:SF31">
    <property type="entry name" value="PEPTIDOGLYCAN GLYCOSYLTRANSFERASE"/>
    <property type="match status" value="1"/>
</dbReference>
<sequence>MQKIKSKSFVLIIPILIFSGISFYIFSLIFTTLKFDVSKKKESRITNYSYVISSSDNLILSKLSRKFEIDNSKNKIPIFLKHSFISAEDKRFYKHNGIDLKSISRALIQNIRSGYVKEGGSTITQQIARLLFLNNDLSFQRKIKEIFISLILEFRYDKNQILKLYLNNIYLGSGAHGVNEAAQVYFGKFIEELTLSEIALIAGLAPAPSIYSPYQNLELAIKNRNKVLESMYVDGYISLANKNKAIKEKIKLNYQTADNFLDDKLLINFILQETDKRIKSENDYKFLRIKSSINKDWQEKAQKISRYAGPKELEFALLSIESNTGLIRTMITSKNPSINEYNRVISSVRPLGSTFKIIPYAAALIEGIKLSDKFEDLPICWESYCPKNFSEDYRGLISLIESFKSSSNIVPISITKKIGLKNIINLANSFGLGYEQEFEEFPSLAIGAYGDNLLNITRAYSAINNNGKIQSPEIIEKIESFKKQPIWENKSISKKILDLKINKKINKLLEKSVKEGTSKAASIKGKKIYGKTGTSDGNKDLWFIGSIDNLTTGIWIGYDDNKESELSSGNAAYLWKKFISEIYKIPIKNKLYF</sequence>
<dbReference type="GO" id="GO:0009002">
    <property type="term" value="F:serine-type D-Ala-D-Ala carboxypeptidase activity"/>
    <property type="evidence" value="ECO:0007669"/>
    <property type="project" value="UniProtKB-EC"/>
</dbReference>
<keyword evidence="6" id="KW-0808">Transferase</keyword>
<dbReference type="PANTHER" id="PTHR32282">
    <property type="entry name" value="BINDING PROTEIN TRANSPEPTIDASE, PUTATIVE-RELATED"/>
    <property type="match status" value="1"/>
</dbReference>
<dbReference type="GO" id="GO:0008658">
    <property type="term" value="F:penicillin binding"/>
    <property type="evidence" value="ECO:0007669"/>
    <property type="project" value="InterPro"/>
</dbReference>
<dbReference type="InterPro" id="IPR001460">
    <property type="entry name" value="PCN-bd_Tpept"/>
</dbReference>
<dbReference type="GO" id="GO:0006508">
    <property type="term" value="P:proteolysis"/>
    <property type="evidence" value="ECO:0007669"/>
    <property type="project" value="UniProtKB-KW"/>
</dbReference>
<evidence type="ECO:0000313" key="17">
    <source>
        <dbReference type="EMBL" id="MBO6988978.1"/>
    </source>
</evidence>
<evidence type="ECO:0000256" key="10">
    <source>
        <dbReference type="ARBA" id="ARBA00023268"/>
    </source>
</evidence>
<evidence type="ECO:0000256" key="11">
    <source>
        <dbReference type="ARBA" id="ARBA00023316"/>
    </source>
</evidence>
<keyword evidence="10" id="KW-0511">Multifunctional enzyme</keyword>
<keyword evidence="14" id="KW-0472">Membrane</keyword>
<evidence type="ECO:0000256" key="8">
    <source>
        <dbReference type="ARBA" id="ARBA00022960"/>
    </source>
</evidence>
<feature type="domain" description="Glycosyl transferase family 51" evidence="16">
    <location>
        <begin position="72"/>
        <end position="231"/>
    </location>
</feature>
<keyword evidence="9" id="KW-0573">Peptidoglycan synthesis</keyword>
<dbReference type="InterPro" id="IPR050396">
    <property type="entry name" value="Glycosyltr_51/Transpeptidase"/>
</dbReference>
<keyword evidence="7" id="KW-0378">Hydrolase</keyword>
<comment type="similarity">
    <text evidence="1">In the C-terminal section; belongs to the transpeptidase family.</text>
</comment>
<evidence type="ECO:0000256" key="14">
    <source>
        <dbReference type="SAM" id="Phobius"/>
    </source>
</evidence>
<dbReference type="GO" id="GO:0008955">
    <property type="term" value="F:peptidoglycan glycosyltransferase activity"/>
    <property type="evidence" value="ECO:0007669"/>
    <property type="project" value="UniProtKB-EC"/>
</dbReference>
<comment type="similarity">
    <text evidence="2">In the N-terminal section; belongs to the glycosyltransferase 51 family.</text>
</comment>
<comment type="catalytic activity">
    <reaction evidence="12">
        <text>Preferential cleavage: (Ac)2-L-Lys-D-Ala-|-D-Ala. Also transpeptidation of peptidyl-alanyl moieties that are N-acyl substituents of D-alanine.</text>
        <dbReference type="EC" id="3.4.16.4"/>
    </reaction>
</comment>
<evidence type="ECO:0000256" key="9">
    <source>
        <dbReference type="ARBA" id="ARBA00022984"/>
    </source>
</evidence>
<feature type="domain" description="Penicillin-binding protein transpeptidase" evidence="15">
    <location>
        <begin position="321"/>
        <end position="545"/>
    </location>
</feature>
<keyword evidence="14" id="KW-0812">Transmembrane</keyword>
<reference evidence="17" key="1">
    <citation type="journal article" date="2021" name="Front. Mar. Sci.">
        <title>Genomes of Diverse Isolates of Prochlorococcus High-Light-Adapted Clade II in the Western Pacific Ocean.</title>
        <authorList>
            <person name="Yan W."/>
            <person name="Feng X."/>
            <person name="Zhang W."/>
            <person name="Nawaz M.Z."/>
            <person name="Luo T."/>
            <person name="Zhang R."/>
            <person name="Jiao N."/>
        </authorList>
    </citation>
    <scope>NUCLEOTIDE SEQUENCE</scope>
    <source>
        <strain evidence="17">XMU1424</strain>
    </source>
</reference>
<keyword evidence="11" id="KW-0961">Cell wall biogenesis/degradation</keyword>
<dbReference type="GO" id="GO:0009252">
    <property type="term" value="P:peptidoglycan biosynthetic process"/>
    <property type="evidence" value="ECO:0007669"/>
    <property type="project" value="UniProtKB-KW"/>
</dbReference>
<keyword evidence="3" id="KW-0121">Carboxypeptidase</keyword>
<comment type="catalytic activity">
    <reaction evidence="13">
        <text>[GlcNAc-(1-&gt;4)-Mur2Ac(oyl-L-Ala-gamma-D-Glu-L-Lys-D-Ala-D-Ala)](n)-di-trans,octa-cis-undecaprenyl diphosphate + beta-D-GlcNAc-(1-&gt;4)-Mur2Ac(oyl-L-Ala-gamma-D-Glu-L-Lys-D-Ala-D-Ala)-di-trans,octa-cis-undecaprenyl diphosphate = [GlcNAc-(1-&gt;4)-Mur2Ac(oyl-L-Ala-gamma-D-Glu-L-Lys-D-Ala-D-Ala)](n+1)-di-trans,octa-cis-undecaprenyl diphosphate + di-trans,octa-cis-undecaprenyl diphosphate + H(+)</text>
        <dbReference type="Rhea" id="RHEA:23708"/>
        <dbReference type="Rhea" id="RHEA-COMP:9602"/>
        <dbReference type="Rhea" id="RHEA-COMP:9603"/>
        <dbReference type="ChEBI" id="CHEBI:15378"/>
        <dbReference type="ChEBI" id="CHEBI:58405"/>
        <dbReference type="ChEBI" id="CHEBI:60033"/>
        <dbReference type="ChEBI" id="CHEBI:78435"/>
        <dbReference type="EC" id="2.4.99.28"/>
    </reaction>
</comment>
<proteinExistence type="inferred from homology"/>
<dbReference type="GO" id="GO:0008360">
    <property type="term" value="P:regulation of cell shape"/>
    <property type="evidence" value="ECO:0007669"/>
    <property type="project" value="UniProtKB-KW"/>
</dbReference>
<protein>
    <submittedName>
        <fullName evidence="17">Transglycosylase domain-containing protein</fullName>
    </submittedName>
</protein>
<dbReference type="SUPFAM" id="SSF53955">
    <property type="entry name" value="Lysozyme-like"/>
    <property type="match status" value="1"/>
</dbReference>
<evidence type="ECO:0000256" key="6">
    <source>
        <dbReference type="ARBA" id="ARBA00022679"/>
    </source>
</evidence>
<dbReference type="AlphaFoldDB" id="A0A9D9C0J7"/>
<evidence type="ECO:0000256" key="3">
    <source>
        <dbReference type="ARBA" id="ARBA00022645"/>
    </source>
</evidence>
<keyword evidence="14" id="KW-1133">Transmembrane helix</keyword>
<evidence type="ECO:0000256" key="13">
    <source>
        <dbReference type="ARBA" id="ARBA00049902"/>
    </source>
</evidence>
<name>A0A9D9C0J7_PROMR</name>
<dbReference type="SUPFAM" id="SSF56601">
    <property type="entry name" value="beta-lactamase/transpeptidase-like"/>
    <property type="match status" value="1"/>
</dbReference>
<dbReference type="GO" id="GO:0071555">
    <property type="term" value="P:cell wall organization"/>
    <property type="evidence" value="ECO:0007669"/>
    <property type="project" value="UniProtKB-KW"/>
</dbReference>
<evidence type="ECO:0000259" key="16">
    <source>
        <dbReference type="Pfam" id="PF00912"/>
    </source>
</evidence>
<feature type="transmembrane region" description="Helical" evidence="14">
    <location>
        <begin position="9"/>
        <end position="30"/>
    </location>
</feature>
<dbReference type="GO" id="GO:0030288">
    <property type="term" value="C:outer membrane-bounded periplasmic space"/>
    <property type="evidence" value="ECO:0007669"/>
    <property type="project" value="TreeGrafter"/>
</dbReference>
<keyword evidence="4" id="KW-0645">Protease</keyword>
<evidence type="ECO:0000256" key="4">
    <source>
        <dbReference type="ARBA" id="ARBA00022670"/>
    </source>
</evidence>
<evidence type="ECO:0000256" key="12">
    <source>
        <dbReference type="ARBA" id="ARBA00034000"/>
    </source>
</evidence>
<comment type="caution">
    <text evidence="17">The sequence shown here is derived from an EMBL/GenBank/DDBJ whole genome shotgun (WGS) entry which is preliminary data.</text>
</comment>
<evidence type="ECO:0000256" key="2">
    <source>
        <dbReference type="ARBA" id="ARBA00007739"/>
    </source>
</evidence>